<keyword evidence="2" id="KW-0472">Membrane</keyword>
<sequence>MEAYATTNSKSDNYEILIGIWTNWTRGSVLGRTLTLQRRDGDLLIAFIALFVTIVGTSLWRILCFGLHGFFSTEKTRDGVYHQRQAILRNSANGASGLIRFVQAMWAWRHRDSKPYRRIAPLITFTAFFLCVFGVASGFSSRVSTGIGNEVLVQTPDLGVSTGRNLTWAQILSIWSPCVLAQRALQCYTNDTNTANCNNFIKPRLEYLVQRNASCPFGADMCKLSNGNIFIDTGLLDFNDDLGVNLPPARRFQYRRTTHCAPIVTEGHKEKFLEGNATWHSTGKNWTKPAHTVYYYGQAPFENVTNATYEYETDIQDFAVKVNTAPAFYNIGTRQVYGMNGTVDPNSAFVPMPSLLRVDADVVLIFLSANEIGYSGAVDDPWYAAHQPYDRVIQFEGQNPGVSQIYHRDEPAAVLGCVLQEQICNPRTPERSRRCTPPGPWEDLTVSAMELVDGEDEAWLLQVLIWLSLNNQTPLWDIINTLGSSSLSSSFSLTNGMQAALPPDQWQRDVERWHSIMMASLQGSVVEVAEGPSAPELRAEYQKPANDGERALCRRQQLLRLRPLLHLRRRAASSSWPPGSSSRSSRSSSGRCRLDSYARLEWCANETLQLQRLAHEELGMGTWSKCDGDVPVTEKGERLAMLDLTDSKHPRLKARPVGWEEIVARGPTAGMQEVRDDGGGGTERNDGSCGGCDGKDPRCSVEEAVSPVSPTPPGSVDGSTLAEIAHVPMSLDDRHAGNCRLVDGRDAAAAREGM</sequence>
<organism evidence="3 4">
    <name type="scientific">Diplodia intermedia</name>
    <dbReference type="NCBI Taxonomy" id="856260"/>
    <lineage>
        <taxon>Eukaryota</taxon>
        <taxon>Fungi</taxon>
        <taxon>Dikarya</taxon>
        <taxon>Ascomycota</taxon>
        <taxon>Pezizomycotina</taxon>
        <taxon>Dothideomycetes</taxon>
        <taxon>Dothideomycetes incertae sedis</taxon>
        <taxon>Botryosphaeriales</taxon>
        <taxon>Botryosphaeriaceae</taxon>
        <taxon>Diplodia</taxon>
    </lineage>
</organism>
<keyword evidence="4" id="KW-1185">Reference proteome</keyword>
<dbReference type="EMBL" id="JAKEKT020000001">
    <property type="protein sequence ID" value="KAL1651891.1"/>
    <property type="molecule type" value="Genomic_DNA"/>
</dbReference>
<keyword evidence="2" id="KW-1133">Transmembrane helix</keyword>
<evidence type="ECO:0000256" key="1">
    <source>
        <dbReference type="SAM" id="MobiDB-lite"/>
    </source>
</evidence>
<keyword evidence="2" id="KW-0812">Transmembrane</keyword>
<feature type="transmembrane region" description="Helical" evidence="2">
    <location>
        <begin position="43"/>
        <end position="67"/>
    </location>
</feature>
<accession>A0ABR3U5Z7</accession>
<feature type="compositionally biased region" description="Basic and acidic residues" evidence="1">
    <location>
        <begin position="673"/>
        <end position="686"/>
    </location>
</feature>
<name>A0ABR3U5Z7_9PEZI</name>
<dbReference type="Proteomes" id="UP001521184">
    <property type="component" value="Unassembled WGS sequence"/>
</dbReference>
<evidence type="ECO:0000256" key="2">
    <source>
        <dbReference type="SAM" id="Phobius"/>
    </source>
</evidence>
<protein>
    <submittedName>
        <fullName evidence="3">Uncharacterized protein</fullName>
    </submittedName>
</protein>
<evidence type="ECO:0000313" key="4">
    <source>
        <dbReference type="Proteomes" id="UP001521184"/>
    </source>
</evidence>
<gene>
    <name evidence="3" type="ORF">SLS58_000014</name>
</gene>
<comment type="caution">
    <text evidence="3">The sequence shown here is derived from an EMBL/GenBank/DDBJ whole genome shotgun (WGS) entry which is preliminary data.</text>
</comment>
<reference evidence="3 4" key="1">
    <citation type="journal article" date="2023" name="Plant Dis.">
        <title>First Report of Diplodia intermedia Causing Canker and Dieback Diseases on Apple Trees in Canada.</title>
        <authorList>
            <person name="Ellouze W."/>
            <person name="Ilyukhin E."/>
            <person name="Sulman M."/>
            <person name="Ali S."/>
        </authorList>
    </citation>
    <scope>NUCLEOTIDE SEQUENCE [LARGE SCALE GENOMIC DNA]</scope>
    <source>
        <strain evidence="3 4">M45-28</strain>
    </source>
</reference>
<evidence type="ECO:0000313" key="3">
    <source>
        <dbReference type="EMBL" id="KAL1651891.1"/>
    </source>
</evidence>
<proteinExistence type="predicted"/>
<feature type="region of interest" description="Disordered" evidence="1">
    <location>
        <begin position="670"/>
        <end position="694"/>
    </location>
</feature>
<feature type="transmembrane region" description="Helical" evidence="2">
    <location>
        <begin position="119"/>
        <end position="139"/>
    </location>
</feature>